<evidence type="ECO:0000313" key="3">
    <source>
        <dbReference type="EMBL" id="KAJ7646842.1"/>
    </source>
</evidence>
<evidence type="ECO:0000313" key="4">
    <source>
        <dbReference type="Proteomes" id="UP001221142"/>
    </source>
</evidence>
<feature type="region of interest" description="Disordered" evidence="1">
    <location>
        <begin position="662"/>
        <end position="695"/>
    </location>
</feature>
<dbReference type="EMBL" id="JARKIF010000002">
    <property type="protein sequence ID" value="KAJ7646842.1"/>
    <property type="molecule type" value="Genomic_DNA"/>
</dbReference>
<sequence length="695" mass="78038">MSTLDELDDEPFVSVIDPKLAAIFSFEPFDPDALPDSSDYKRKSEDNGANSGEKRAKTRTSMEHSNQPRLPRCTDTFLALRQGPAYVDKTRFLFQLPASYRYLLLRPPQFGKTTFLSTLYEFYDVQAAETFQEHFKPAETYAGHSQHLCLPLTFANLGTYKSYEDFVDRLEWELRFALESFLVKYATELDLEEPQTYLAFGEKVALTKVLNLVQSRGKTVFVGVDSYDAPLLGSMRSHLVYPAIQPTVVTSQEVAQLLDQYFWEPLQASGDVVAKLFVAGTLSLSTPALQNLVVPVHNPQSCCGFTEDEARQFAASILPGQPLDVAELRARCGSYRFSSEECVDEHLLHPQLLIDLLSDPSFQDFPTSAFDLSSFLLSRLPSESDVSNIVTREGLIDLIASGIVEIEPTELHSGKDYDGTSVSWSGLYHAGALSHVRGSTFRVANGKVLSMIHSRIDRIVRDRYCVLHAGTARIRINFLNALADYVLHDHQPLLEALAQVLRDHTRSFLHKASEREPSLLGVLELLMRNHSLLGCLSSELLEPILSDPNGSKHVRVHGYTTKRIYRWEVTTLTLRGIWQAVNPNETQPSVQDLLLLHEELCQDDEERVLVRPYAVWSESLERMETRLVRSFFEPEAESAQLIAVGGARVLRRAGSAELILVPSAEEDGDGEQEAGEEGDHDNFDWGYDDDDALFP</sequence>
<reference evidence="3" key="1">
    <citation type="submission" date="2023-03" db="EMBL/GenBank/DDBJ databases">
        <title>Massive genome expansion in bonnet fungi (Mycena s.s.) driven by repeated elements and novel gene families across ecological guilds.</title>
        <authorList>
            <consortium name="Lawrence Berkeley National Laboratory"/>
            <person name="Harder C.B."/>
            <person name="Miyauchi S."/>
            <person name="Viragh M."/>
            <person name="Kuo A."/>
            <person name="Thoen E."/>
            <person name="Andreopoulos B."/>
            <person name="Lu D."/>
            <person name="Skrede I."/>
            <person name="Drula E."/>
            <person name="Henrissat B."/>
            <person name="Morin E."/>
            <person name="Kohler A."/>
            <person name="Barry K."/>
            <person name="LaButti K."/>
            <person name="Morin E."/>
            <person name="Salamov A."/>
            <person name="Lipzen A."/>
            <person name="Mereny Z."/>
            <person name="Hegedus B."/>
            <person name="Baldrian P."/>
            <person name="Stursova M."/>
            <person name="Weitz H."/>
            <person name="Taylor A."/>
            <person name="Grigoriev I.V."/>
            <person name="Nagy L.G."/>
            <person name="Martin F."/>
            <person name="Kauserud H."/>
        </authorList>
    </citation>
    <scope>NUCLEOTIDE SEQUENCE</scope>
    <source>
        <strain evidence="3">9284</strain>
    </source>
</reference>
<dbReference type="Pfam" id="PF09820">
    <property type="entry name" value="AAA-ATPase_like"/>
    <property type="match status" value="1"/>
</dbReference>
<feature type="compositionally biased region" description="Acidic residues" evidence="1">
    <location>
        <begin position="664"/>
        <end position="679"/>
    </location>
</feature>
<dbReference type="PANTHER" id="PTHR34825">
    <property type="entry name" value="CONSERVED PROTEIN, WITH A WEAK D-GALACTARATE DEHYDRATASE/ALTRONATE HYDROLASE DOMAIN"/>
    <property type="match status" value="1"/>
</dbReference>
<evidence type="ECO:0000256" key="1">
    <source>
        <dbReference type="SAM" id="MobiDB-lite"/>
    </source>
</evidence>
<keyword evidence="4" id="KW-1185">Reference proteome</keyword>
<dbReference type="PANTHER" id="PTHR34825:SF1">
    <property type="entry name" value="AAA-ATPASE-LIKE DOMAIN-CONTAINING PROTEIN"/>
    <property type="match status" value="1"/>
</dbReference>
<feature type="compositionally biased region" description="Acidic residues" evidence="1">
    <location>
        <begin position="686"/>
        <end position="695"/>
    </location>
</feature>
<evidence type="ECO:0000259" key="2">
    <source>
        <dbReference type="Pfam" id="PF09820"/>
    </source>
</evidence>
<dbReference type="Proteomes" id="UP001221142">
    <property type="component" value="Unassembled WGS sequence"/>
</dbReference>
<protein>
    <recommendedName>
        <fullName evidence="2">AAA-ATPase-like domain-containing protein</fullName>
    </recommendedName>
</protein>
<dbReference type="InterPro" id="IPR018631">
    <property type="entry name" value="AAA-ATPase-like_dom"/>
</dbReference>
<accession>A0AAD7CEM4</accession>
<name>A0AAD7CEM4_9AGAR</name>
<comment type="caution">
    <text evidence="3">The sequence shown here is derived from an EMBL/GenBank/DDBJ whole genome shotgun (WGS) entry which is preliminary data.</text>
</comment>
<proteinExistence type="predicted"/>
<feature type="domain" description="AAA-ATPase-like" evidence="2">
    <location>
        <begin position="77"/>
        <end position="280"/>
    </location>
</feature>
<gene>
    <name evidence="3" type="ORF">FB45DRAFT_182905</name>
</gene>
<feature type="region of interest" description="Disordered" evidence="1">
    <location>
        <begin position="28"/>
        <end position="70"/>
    </location>
</feature>
<organism evidence="3 4">
    <name type="scientific">Roridomyces roridus</name>
    <dbReference type="NCBI Taxonomy" id="1738132"/>
    <lineage>
        <taxon>Eukaryota</taxon>
        <taxon>Fungi</taxon>
        <taxon>Dikarya</taxon>
        <taxon>Basidiomycota</taxon>
        <taxon>Agaricomycotina</taxon>
        <taxon>Agaricomycetes</taxon>
        <taxon>Agaricomycetidae</taxon>
        <taxon>Agaricales</taxon>
        <taxon>Marasmiineae</taxon>
        <taxon>Mycenaceae</taxon>
        <taxon>Roridomyces</taxon>
    </lineage>
</organism>
<dbReference type="AlphaFoldDB" id="A0AAD7CEM4"/>